<dbReference type="Pfam" id="PF03478">
    <property type="entry name" value="Beta-prop_KIB1-4"/>
    <property type="match status" value="1"/>
</dbReference>
<dbReference type="InterPro" id="IPR001025">
    <property type="entry name" value="BAH_dom"/>
</dbReference>
<dbReference type="STRING" id="3916.A0A1S3VQL1"/>
<dbReference type="Pfam" id="PF00646">
    <property type="entry name" value="F-box"/>
    <property type="match status" value="1"/>
</dbReference>
<dbReference type="Proteomes" id="UP000087766">
    <property type="component" value="Chromosome 11"/>
</dbReference>
<dbReference type="Gene3D" id="2.30.30.490">
    <property type="match status" value="1"/>
</dbReference>
<protein>
    <submittedName>
        <fullName evidence="5">Uncharacterized protein LOC106777567 isoform X1</fullName>
    </submittedName>
</protein>
<feature type="domain" description="BAH" evidence="2">
    <location>
        <begin position="86"/>
        <end position="205"/>
    </location>
</feature>
<dbReference type="PROSITE" id="PS51321">
    <property type="entry name" value="TFIIS_CENTRAL"/>
    <property type="match status" value="1"/>
</dbReference>
<dbReference type="PANTHER" id="PTHR46871:SF1">
    <property type="entry name" value="BROMO-ADJACENT HOMOLOGY (BAH) DOMAIN-CONTAINING PROTEIN"/>
    <property type="match status" value="1"/>
</dbReference>
<reference evidence="5" key="2">
    <citation type="submission" date="2025-08" db="UniProtKB">
        <authorList>
            <consortium name="RefSeq"/>
        </authorList>
    </citation>
    <scope>IDENTIFICATION</scope>
    <source>
        <tissue evidence="5">Leaf</tissue>
    </source>
</reference>
<dbReference type="SMART" id="SM00439">
    <property type="entry name" value="BAH"/>
    <property type="match status" value="1"/>
</dbReference>
<proteinExistence type="predicted"/>
<dbReference type="GO" id="GO:0006351">
    <property type="term" value="P:DNA-templated transcription"/>
    <property type="evidence" value="ECO:0007669"/>
    <property type="project" value="InterPro"/>
</dbReference>
<accession>A0A1S3VQL1</accession>
<feature type="domain" description="TFIIS central" evidence="3">
    <location>
        <begin position="309"/>
        <end position="439"/>
    </location>
</feature>
<dbReference type="CDD" id="cd04713">
    <property type="entry name" value="BAH_plant_3"/>
    <property type="match status" value="1"/>
</dbReference>
<evidence type="ECO:0000259" key="3">
    <source>
        <dbReference type="PROSITE" id="PS51321"/>
    </source>
</evidence>
<dbReference type="Gene3D" id="1.20.1280.50">
    <property type="match status" value="1"/>
</dbReference>
<gene>
    <name evidence="5" type="primary">LOC106777567</name>
</gene>
<dbReference type="PROSITE" id="PS51038">
    <property type="entry name" value="BAH"/>
    <property type="match status" value="1"/>
</dbReference>
<dbReference type="GO" id="GO:0003682">
    <property type="term" value="F:chromatin binding"/>
    <property type="evidence" value="ECO:0007669"/>
    <property type="project" value="InterPro"/>
</dbReference>
<dbReference type="AlphaFoldDB" id="A0A1S3VQL1"/>
<dbReference type="KEGG" id="vra:106777567"/>
<feature type="compositionally biased region" description="Basic and acidic residues" evidence="1">
    <location>
        <begin position="271"/>
        <end position="280"/>
    </location>
</feature>
<dbReference type="OrthoDB" id="1922186at2759"/>
<organism evidence="4 5">
    <name type="scientific">Vigna radiata var. radiata</name>
    <name type="common">Mung bean</name>
    <name type="synonym">Phaseolus aureus</name>
    <dbReference type="NCBI Taxonomy" id="3916"/>
    <lineage>
        <taxon>Eukaryota</taxon>
        <taxon>Viridiplantae</taxon>
        <taxon>Streptophyta</taxon>
        <taxon>Embryophyta</taxon>
        <taxon>Tracheophyta</taxon>
        <taxon>Spermatophyta</taxon>
        <taxon>Magnoliopsida</taxon>
        <taxon>eudicotyledons</taxon>
        <taxon>Gunneridae</taxon>
        <taxon>Pentapetalae</taxon>
        <taxon>rosids</taxon>
        <taxon>fabids</taxon>
        <taxon>Fabales</taxon>
        <taxon>Fabaceae</taxon>
        <taxon>Papilionoideae</taxon>
        <taxon>50 kb inversion clade</taxon>
        <taxon>NPAAA clade</taxon>
        <taxon>indigoferoid/millettioid clade</taxon>
        <taxon>Phaseoleae</taxon>
        <taxon>Vigna</taxon>
    </lineage>
</organism>
<reference evidence="4" key="1">
    <citation type="journal article" date="2014" name="Nat. Commun.">
        <title>Genome sequence of mungbean and insights into evolution within Vigna species.</title>
        <authorList>
            <person name="Kang Y.J."/>
            <person name="Kim S.K."/>
            <person name="Kim M.Y."/>
            <person name="Lestari P."/>
            <person name="Kim K.H."/>
            <person name="Ha B.K."/>
            <person name="Jun T.H."/>
            <person name="Hwang W.J."/>
            <person name="Lee T."/>
            <person name="Lee J."/>
            <person name="Shim S."/>
            <person name="Yoon M.Y."/>
            <person name="Jang Y.E."/>
            <person name="Han K.S."/>
            <person name="Taeprayoon P."/>
            <person name="Yoon N."/>
            <person name="Somta P."/>
            <person name="Tanya P."/>
            <person name="Kim K.S."/>
            <person name="Gwag J.G."/>
            <person name="Moon J.K."/>
            <person name="Lee Y.H."/>
            <person name="Park B.S."/>
            <person name="Bombarely A."/>
            <person name="Doyle J.J."/>
            <person name="Jackson S.A."/>
            <person name="Schafleitner R."/>
            <person name="Srinives P."/>
            <person name="Varshney R.K."/>
            <person name="Lee S.H."/>
        </authorList>
    </citation>
    <scope>NUCLEOTIDE SEQUENCE [LARGE SCALE GENOMIC DNA]</scope>
    <source>
        <strain evidence="4">cv. VC1973A</strain>
    </source>
</reference>
<dbReference type="InterPro" id="IPR043151">
    <property type="entry name" value="BAH_sf"/>
</dbReference>
<dbReference type="SUPFAM" id="SSF46942">
    <property type="entry name" value="Elongation factor TFIIS domain 2"/>
    <property type="match status" value="1"/>
</dbReference>
<dbReference type="Pfam" id="PF07500">
    <property type="entry name" value="TFIIS_M"/>
    <property type="match status" value="1"/>
</dbReference>
<dbReference type="InterPro" id="IPR003618">
    <property type="entry name" value="TFIIS_cen_dom"/>
</dbReference>
<dbReference type="Pfam" id="PF01426">
    <property type="entry name" value="BAH"/>
    <property type="match status" value="1"/>
</dbReference>
<dbReference type="SMART" id="SM00256">
    <property type="entry name" value="FBOX"/>
    <property type="match status" value="1"/>
</dbReference>
<sequence length="854" mass="99023">MVNRRRLTRVATSDDEDEAPRPQPTRKRMRLLEEDNDDENEEEEKEEVPEPPQPLEDAKPIGEPVRVSGKGRGRKRHYDSFEFDGMQYTLEDPVLLAPEDKGQKPYVAIIKDITQSNSGNVKVTGQWFYRPEEAEKKGGGNWQSCDTRELFYSFHRDDVPAESVMDKCVVHFVPRHKQLPKRKDHPGFIVQKVYDTVERKLWRLSDKDYEDIKQQEIDGLVQKTLKRIGELLDIEPKEEAPDYDEDQIKYRRSLNRKSVSPPNASKEEEETPRSEQHPKSETPVNCVTNNASEYYGILVEFNALTGDSHRDKWLERLLQHIQYMCDCNDSKERDKGLGNGNSDEINCGSKHISSESLNDSQYKFQKNSKSFIWPDAAVSAIVSLEKASHDALSSDFMKYNQKLRQLAFNLQKNAVLACRLLNGELEPSRILNMTPIELKMTKERSIRHKYLNYWCSLPHDILKLIAEKVSFVDCLSMSKVCMSWNGILGEEHPSTQRHGLPCLLVSGRGNNETKTCISVLENRVWELKLPESCGKYCWGSFCDWLIMVNNVYGKYSHEIKLKINLVNPFSGSQINLPSLKPSYHKMVLSGLPCEKNFMCMVVKRGVFELALWFKGAKFWVPIGKKKGQCQDAVFCNGSFYLLDDRLNVWKIDVRDIYSAYDGAFSEIKTGFYGAPGPGIMQNLWNEDTKKSFTYLVESVGKLLLVRRYFNLKRNKWIETKKFEVYALDFETLIWKKVEDLGDEMLFLGKSYSTSFSAKELGVGIRNSIYLCNDPMNPFATEWDDKWDDECDLRHIIPKKTRLRNSVKNWGIFTFGNENNDKPFCFRGDKNMWTDTWFTAPLWWCCRNIPPIQRK</sequence>
<dbReference type="InterPro" id="IPR005174">
    <property type="entry name" value="KIB1-4_b-propeller"/>
</dbReference>
<keyword evidence="4" id="KW-1185">Reference proteome</keyword>
<feature type="region of interest" description="Disordered" evidence="1">
    <location>
        <begin position="238"/>
        <end position="286"/>
    </location>
</feature>
<dbReference type="RefSeq" id="XP_014520676.1">
    <property type="nucleotide sequence ID" value="XM_014665190.2"/>
</dbReference>
<dbReference type="Gene3D" id="1.10.472.30">
    <property type="entry name" value="Transcription elongation factor S-II, central domain"/>
    <property type="match status" value="1"/>
</dbReference>
<evidence type="ECO:0000313" key="5">
    <source>
        <dbReference type="RefSeq" id="XP_014520676.1"/>
    </source>
</evidence>
<dbReference type="GeneID" id="106777567"/>
<dbReference type="SUPFAM" id="SSF81383">
    <property type="entry name" value="F-box domain"/>
    <property type="match status" value="1"/>
</dbReference>
<name>A0A1S3VQL1_VIGRR</name>
<feature type="compositionally biased region" description="Acidic residues" evidence="1">
    <location>
        <begin position="34"/>
        <end position="49"/>
    </location>
</feature>
<dbReference type="InterPro" id="IPR001810">
    <property type="entry name" value="F-box_dom"/>
</dbReference>
<evidence type="ECO:0000313" key="4">
    <source>
        <dbReference type="Proteomes" id="UP000087766"/>
    </source>
</evidence>
<feature type="region of interest" description="Disordered" evidence="1">
    <location>
        <begin position="1"/>
        <end position="74"/>
    </location>
</feature>
<evidence type="ECO:0000259" key="2">
    <source>
        <dbReference type="PROSITE" id="PS51038"/>
    </source>
</evidence>
<dbReference type="InterPro" id="IPR036575">
    <property type="entry name" value="TFIIS_cen_dom_sf"/>
</dbReference>
<evidence type="ECO:0000256" key="1">
    <source>
        <dbReference type="SAM" id="MobiDB-lite"/>
    </source>
</evidence>
<dbReference type="PANTHER" id="PTHR46871">
    <property type="entry name" value="BROMO-ADJACENT HOMOLOGY (BAH) DOMAIN-CONTAINING PROTEIN"/>
    <property type="match status" value="1"/>
</dbReference>
<dbReference type="InterPro" id="IPR036047">
    <property type="entry name" value="F-box-like_dom_sf"/>
</dbReference>
<dbReference type="SMART" id="SM00510">
    <property type="entry name" value="TFS2M"/>
    <property type="match status" value="1"/>
</dbReference>